<sequence>MSKSAIVVVRHACDGGTKPSPQTLPFNANIKFNNQGTYTKINADNSITIPINWLGGLGLKQAANLGVALPKLLKDYCPVSRIITEDVGNGHDGTSNPLHTISFYANNINKDQNISFDIFNGGAVPSPETFNVDTLLKDGKGKFSTVICWEAMGMWRQGSGTPYYKKSILGLLGHCGPNGEKVNNYNQIKENSPYKGQIIYIFECNDDSSLNLKIYNLDGTNFTDITGASHWPGNMCPKSEQHD</sequence>
<protein>
    <submittedName>
        <fullName evidence="1">Uncharacterized protein</fullName>
    </submittedName>
</protein>
<comment type="caution">
    <text evidence="1">The sequence shown here is derived from an EMBL/GenBank/DDBJ whole genome shotgun (WGS) entry which is preliminary data.</text>
</comment>
<accession>A0ABR7QCL6</accession>
<dbReference type="RefSeq" id="WP_187563302.1">
    <property type="nucleotide sequence ID" value="NZ_JACGWS010000010.1"/>
</dbReference>
<dbReference type="EMBL" id="JACGWS010000010">
    <property type="protein sequence ID" value="MBC8756262.1"/>
    <property type="molecule type" value="Genomic_DNA"/>
</dbReference>
<keyword evidence="2" id="KW-1185">Reference proteome</keyword>
<name>A0ABR7QCL6_9FLAO</name>
<organism evidence="1 2">
    <name type="scientific">Kordia aestuariivivens</name>
    <dbReference type="NCBI Taxonomy" id="2759037"/>
    <lineage>
        <taxon>Bacteria</taxon>
        <taxon>Pseudomonadati</taxon>
        <taxon>Bacteroidota</taxon>
        <taxon>Flavobacteriia</taxon>
        <taxon>Flavobacteriales</taxon>
        <taxon>Flavobacteriaceae</taxon>
        <taxon>Kordia</taxon>
    </lineage>
</organism>
<proteinExistence type="predicted"/>
<dbReference type="Proteomes" id="UP000619238">
    <property type="component" value="Unassembled WGS sequence"/>
</dbReference>
<evidence type="ECO:0000313" key="1">
    <source>
        <dbReference type="EMBL" id="MBC8756262.1"/>
    </source>
</evidence>
<gene>
    <name evidence="1" type="ORF">H2O64_16430</name>
</gene>
<reference evidence="1 2" key="1">
    <citation type="submission" date="2020-07" db="EMBL/GenBank/DDBJ databases">
        <title>Description of Kordia aestuariivivens sp. nov., isolated from a tidal flat.</title>
        <authorList>
            <person name="Park S."/>
            <person name="Yoon J.-H."/>
        </authorList>
    </citation>
    <scope>NUCLEOTIDE SEQUENCE [LARGE SCALE GENOMIC DNA]</scope>
    <source>
        <strain evidence="1 2">YSTF-M3</strain>
    </source>
</reference>
<evidence type="ECO:0000313" key="2">
    <source>
        <dbReference type="Proteomes" id="UP000619238"/>
    </source>
</evidence>